<dbReference type="GO" id="GO:0003743">
    <property type="term" value="F:translation initiation factor activity"/>
    <property type="evidence" value="ECO:0007669"/>
    <property type="project" value="UniProtKB-KW"/>
</dbReference>
<evidence type="ECO:0000313" key="2">
    <source>
        <dbReference type="Proteomes" id="UP000076584"/>
    </source>
</evidence>
<dbReference type="InterPro" id="IPR039997">
    <property type="entry name" value="TFE"/>
</dbReference>
<keyword evidence="2" id="KW-1185">Reference proteome</keyword>
<organism evidence="1 2">
    <name type="scientific">Colletotrichum incanum</name>
    <name type="common">Soybean anthracnose fungus</name>
    <dbReference type="NCBI Taxonomy" id="1573173"/>
    <lineage>
        <taxon>Eukaryota</taxon>
        <taxon>Fungi</taxon>
        <taxon>Dikarya</taxon>
        <taxon>Ascomycota</taxon>
        <taxon>Pezizomycotina</taxon>
        <taxon>Sordariomycetes</taxon>
        <taxon>Hypocreomycetidae</taxon>
        <taxon>Glomerellales</taxon>
        <taxon>Glomerellaceae</taxon>
        <taxon>Colletotrichum</taxon>
        <taxon>Colletotrichum spaethianum species complex</taxon>
    </lineage>
</organism>
<evidence type="ECO:0000313" key="1">
    <source>
        <dbReference type="EMBL" id="KZL87215.1"/>
    </source>
</evidence>
<keyword evidence="1" id="KW-0648">Protein biosynthesis</keyword>
<dbReference type="PANTHER" id="PTHR13097:SF7">
    <property type="entry name" value="GENERAL TRANSCRIPTION FACTOR IIE SUBUNIT 1"/>
    <property type="match status" value="1"/>
</dbReference>
<proteinExistence type="predicted"/>
<keyword evidence="1" id="KW-0396">Initiation factor</keyword>
<protein>
    <submittedName>
        <fullName evidence="1">Transcription initiation factor tfiie subunit alpha</fullName>
    </submittedName>
</protein>
<reference evidence="1 2" key="1">
    <citation type="submission" date="2015-06" db="EMBL/GenBank/DDBJ databases">
        <title>Survival trade-offs in plant roots during colonization by closely related pathogenic and mutualistic fungi.</title>
        <authorList>
            <person name="Hacquard S."/>
            <person name="Kracher B."/>
            <person name="Hiruma K."/>
            <person name="Weinman A."/>
            <person name="Muench P."/>
            <person name="Garrido Oter R."/>
            <person name="Ver Loren van Themaat E."/>
            <person name="Dallerey J.-F."/>
            <person name="Damm U."/>
            <person name="Henrissat B."/>
            <person name="Lespinet O."/>
            <person name="Thon M."/>
            <person name="Kemen E."/>
            <person name="McHardy A.C."/>
            <person name="Schulze-Lefert P."/>
            <person name="O'Connell R.J."/>
        </authorList>
    </citation>
    <scope>NUCLEOTIDE SEQUENCE [LARGE SCALE GENOMIC DNA]</scope>
    <source>
        <strain evidence="1 2">MAFF 238704</strain>
    </source>
</reference>
<accession>A0A162PJD5</accession>
<dbReference type="STRING" id="1573173.A0A162PJD5"/>
<dbReference type="GO" id="GO:0005673">
    <property type="term" value="C:transcription factor TFIIE complex"/>
    <property type="evidence" value="ECO:0007669"/>
    <property type="project" value="TreeGrafter"/>
</dbReference>
<sequence length="203" mass="23584">MEDAKTLVRQAVRAIYSPEQVVIIDVLSRHEILSMTQLRSLSIADDHRSLRKSCAELERDRILCTRQLSEDELYLFIDYYQAVHVIQYMICEIRRQIHEANVRDSAAEIVRHYICPICTTKSALIDVIDNVDCDGNFLCKQCRSILIEEPVKPDPLPRFNDQFTPFLLALQRLNSSNIPRVTFEDLYAREYPDGDSASKRQCF</sequence>
<dbReference type="EMBL" id="LFIW01000325">
    <property type="protein sequence ID" value="KZL87215.1"/>
    <property type="molecule type" value="Genomic_DNA"/>
</dbReference>
<dbReference type="AlphaFoldDB" id="A0A162PJD5"/>
<gene>
    <name evidence="1" type="ORF">CI238_12593</name>
</gene>
<name>A0A162PJD5_COLIC</name>
<dbReference type="GO" id="GO:0006367">
    <property type="term" value="P:transcription initiation at RNA polymerase II promoter"/>
    <property type="evidence" value="ECO:0007669"/>
    <property type="project" value="TreeGrafter"/>
</dbReference>
<dbReference type="PANTHER" id="PTHR13097">
    <property type="entry name" value="TRANSCRIPTION INITIATION FACTOR IIE, ALPHA SUBUNIT"/>
    <property type="match status" value="1"/>
</dbReference>
<dbReference type="Proteomes" id="UP000076584">
    <property type="component" value="Unassembled WGS sequence"/>
</dbReference>
<comment type="caution">
    <text evidence="1">The sequence shown here is derived from an EMBL/GenBank/DDBJ whole genome shotgun (WGS) entry which is preliminary data.</text>
</comment>